<keyword evidence="1" id="KW-0812">Transmembrane</keyword>
<proteinExistence type="predicted"/>
<keyword evidence="3" id="KW-1185">Reference proteome</keyword>
<feature type="transmembrane region" description="Helical" evidence="1">
    <location>
        <begin position="12"/>
        <end position="32"/>
    </location>
</feature>
<dbReference type="EMBL" id="BSYI01000004">
    <property type="protein sequence ID" value="GMG81589.1"/>
    <property type="molecule type" value="Genomic_DNA"/>
</dbReference>
<feature type="transmembrane region" description="Helical" evidence="1">
    <location>
        <begin position="336"/>
        <end position="353"/>
    </location>
</feature>
<feature type="transmembrane region" description="Helical" evidence="1">
    <location>
        <begin position="197"/>
        <end position="214"/>
    </location>
</feature>
<reference evidence="2 3" key="1">
    <citation type="submission" date="2023-04" db="EMBL/GenBank/DDBJ databases">
        <title>Marinoamorphus aggregata gen. nov., sp. Nov., isolate from tissue of brittle star Ophioplocus japonicus.</title>
        <authorList>
            <person name="Kawano K."/>
            <person name="Sawayama S."/>
            <person name="Nakagawa S."/>
        </authorList>
    </citation>
    <scope>NUCLEOTIDE SEQUENCE [LARGE SCALE GENOMIC DNA]</scope>
    <source>
        <strain evidence="2 3">NKW23</strain>
    </source>
</reference>
<evidence type="ECO:0000313" key="2">
    <source>
        <dbReference type="EMBL" id="GMG81589.1"/>
    </source>
</evidence>
<evidence type="ECO:0000313" key="3">
    <source>
        <dbReference type="Proteomes" id="UP001239909"/>
    </source>
</evidence>
<keyword evidence="1" id="KW-0472">Membrane</keyword>
<comment type="caution">
    <text evidence="2">The sequence shown here is derived from an EMBL/GenBank/DDBJ whole genome shotgun (WGS) entry which is preliminary data.</text>
</comment>
<gene>
    <name evidence="2" type="ORF">LNKW23_08020</name>
</gene>
<evidence type="ECO:0008006" key="4">
    <source>
        <dbReference type="Google" id="ProtNLM"/>
    </source>
</evidence>
<dbReference type="Proteomes" id="UP001239909">
    <property type="component" value="Unassembled WGS sequence"/>
</dbReference>
<sequence length="431" mass="46431">MDRLVDRLPSPGGFALWLYAIAFVALPALLAYKGLAYVVGIVVFSVGLRPHVDGIVEGRTVDFAFKWRGKTYQRQYRLAIRSEAWVVKILSWGLMALTVLVLPVLVFVLQAQGQIFYEQLETQLPAILAELGRLMDFAHEQLPEYVPEVDVDRGKGWTGVSNLLGQVAGDAVQDIKGVLKSVFGSVLKVVGTLLGDWVKLVIAAIIVGTILAGWEKEVKMHRGVISRGLAAPRLRANVLRFGELYQTGVSLFMIGYLEVAATLTVLYALAMLVLPLGLSLGAILFMAVVLGFVTAIPKIGGFGGMAVAFLLMATNIQAGLGWFGYDVISLGTGFDVLIRVAVLMAVAKTMGLLEAYNYTPEIVGKKLGMTKMQIIATVLIWAVGAGFFGMIWGILISLVFQAALRLAEEDAERRLAGGEAEPAASETGAAE</sequence>
<keyword evidence="1" id="KW-1133">Transmembrane helix</keyword>
<name>A0ABQ6LE08_9RHOB</name>
<feature type="transmembrane region" description="Helical" evidence="1">
    <location>
        <begin position="302"/>
        <end position="324"/>
    </location>
</feature>
<feature type="transmembrane region" description="Helical" evidence="1">
    <location>
        <begin position="249"/>
        <end position="270"/>
    </location>
</feature>
<feature type="transmembrane region" description="Helical" evidence="1">
    <location>
        <begin position="276"/>
        <end position="295"/>
    </location>
</feature>
<feature type="transmembrane region" description="Helical" evidence="1">
    <location>
        <begin position="85"/>
        <end position="109"/>
    </location>
</feature>
<feature type="transmembrane region" description="Helical" evidence="1">
    <location>
        <begin position="374"/>
        <end position="400"/>
    </location>
</feature>
<accession>A0ABQ6LE08</accession>
<dbReference type="RefSeq" id="WP_285670251.1">
    <property type="nucleotide sequence ID" value="NZ_BSYI01000004.1"/>
</dbReference>
<evidence type="ECO:0000256" key="1">
    <source>
        <dbReference type="SAM" id="Phobius"/>
    </source>
</evidence>
<organism evidence="2 3">
    <name type="scientific">Paralimibaculum aggregatum</name>
    <dbReference type="NCBI Taxonomy" id="3036245"/>
    <lineage>
        <taxon>Bacteria</taxon>
        <taxon>Pseudomonadati</taxon>
        <taxon>Pseudomonadota</taxon>
        <taxon>Alphaproteobacteria</taxon>
        <taxon>Rhodobacterales</taxon>
        <taxon>Paracoccaceae</taxon>
        <taxon>Paralimibaculum</taxon>
    </lineage>
</organism>
<protein>
    <recommendedName>
        <fullName evidence="4">AI-2E family transporter</fullName>
    </recommendedName>
</protein>